<dbReference type="Gene3D" id="3.90.550.10">
    <property type="entry name" value="Spore Coat Polysaccharide Biosynthesis Protein SpsA, Chain A"/>
    <property type="match status" value="1"/>
</dbReference>
<protein>
    <submittedName>
        <fullName evidence="5">Glycosyl transferase family protein</fullName>
    </submittedName>
</protein>
<dbReference type="Pfam" id="PF05157">
    <property type="entry name" value="MshEN"/>
    <property type="match status" value="1"/>
</dbReference>
<name>A0A7X2HPD9_RALPI</name>
<keyword evidence="2" id="KW-0472">Membrane</keyword>
<evidence type="ECO:0000256" key="2">
    <source>
        <dbReference type="SAM" id="Phobius"/>
    </source>
</evidence>
<dbReference type="RefSeq" id="WP_154207540.1">
    <property type="nucleotide sequence ID" value="NZ_WJYN01000006.1"/>
</dbReference>
<dbReference type="InterPro" id="IPR007831">
    <property type="entry name" value="T2SS_GspE_N"/>
</dbReference>
<keyword evidence="2" id="KW-1133">Transmembrane helix</keyword>
<evidence type="ECO:0000256" key="1">
    <source>
        <dbReference type="SAM" id="MobiDB-lite"/>
    </source>
</evidence>
<evidence type="ECO:0000259" key="3">
    <source>
        <dbReference type="Pfam" id="PF05157"/>
    </source>
</evidence>
<evidence type="ECO:0000313" key="5">
    <source>
        <dbReference type="EMBL" id="MRT00244.1"/>
    </source>
</evidence>
<keyword evidence="2" id="KW-0812">Transmembrane</keyword>
<dbReference type="SUPFAM" id="SSF160246">
    <property type="entry name" value="EspE N-terminal domain-like"/>
    <property type="match status" value="1"/>
</dbReference>
<organism evidence="5 6">
    <name type="scientific">Ralstonia pickettii</name>
    <name type="common">Burkholderia pickettii</name>
    <dbReference type="NCBI Taxonomy" id="329"/>
    <lineage>
        <taxon>Bacteria</taxon>
        <taxon>Pseudomonadati</taxon>
        <taxon>Pseudomonadota</taxon>
        <taxon>Betaproteobacteria</taxon>
        <taxon>Burkholderiales</taxon>
        <taxon>Burkholderiaceae</taxon>
        <taxon>Ralstonia</taxon>
    </lineage>
</organism>
<dbReference type="Proteomes" id="UP000441032">
    <property type="component" value="Unassembled WGS sequence"/>
</dbReference>
<dbReference type="InterPro" id="IPR001173">
    <property type="entry name" value="Glyco_trans_2-like"/>
</dbReference>
<proteinExistence type="predicted"/>
<feature type="transmembrane region" description="Helical" evidence="2">
    <location>
        <begin position="6"/>
        <end position="26"/>
    </location>
</feature>
<dbReference type="AlphaFoldDB" id="A0A7X2HPD9"/>
<dbReference type="GO" id="GO:0016740">
    <property type="term" value="F:transferase activity"/>
    <property type="evidence" value="ECO:0007669"/>
    <property type="project" value="UniProtKB-KW"/>
</dbReference>
<evidence type="ECO:0000259" key="4">
    <source>
        <dbReference type="Pfam" id="PF13632"/>
    </source>
</evidence>
<dbReference type="SUPFAM" id="SSF53448">
    <property type="entry name" value="Nucleotide-diphospho-sugar transferases"/>
    <property type="match status" value="1"/>
</dbReference>
<feature type="transmembrane region" description="Helical" evidence="2">
    <location>
        <begin position="369"/>
        <end position="392"/>
    </location>
</feature>
<dbReference type="Pfam" id="PF13632">
    <property type="entry name" value="Glyco_trans_2_3"/>
    <property type="match status" value="1"/>
</dbReference>
<feature type="region of interest" description="Disordered" evidence="1">
    <location>
        <begin position="664"/>
        <end position="703"/>
    </location>
</feature>
<feature type="compositionally biased region" description="Pro residues" evidence="1">
    <location>
        <begin position="673"/>
        <end position="695"/>
    </location>
</feature>
<accession>A0A7X2HPD9</accession>
<evidence type="ECO:0000313" key="6">
    <source>
        <dbReference type="Proteomes" id="UP000441032"/>
    </source>
</evidence>
<reference evidence="5 6" key="1">
    <citation type="submission" date="2019-11" db="EMBL/GenBank/DDBJ databases">
        <title>Phenotypic characterization of an OXA-22 and OXA-60 co-producing Ralstonia pickettii clinical strain.</title>
        <authorList>
            <person name="He F."/>
        </authorList>
    </citation>
    <scope>NUCLEOTIDE SEQUENCE [LARGE SCALE GENOMIC DNA]</scope>
    <source>
        <strain evidence="5 6">PSLESD1</strain>
    </source>
</reference>
<dbReference type="InterPro" id="IPR029044">
    <property type="entry name" value="Nucleotide-diphossugar_trans"/>
</dbReference>
<gene>
    <name evidence="5" type="ORF">GJQ57_16500</name>
</gene>
<keyword evidence="5" id="KW-0808">Transferase</keyword>
<dbReference type="NCBIfam" id="NF012033">
    <property type="entry name" value="PRK15489.1"/>
    <property type="match status" value="1"/>
</dbReference>
<feature type="domain" description="Glycosyltransferase 2-like" evidence="4">
    <location>
        <begin position="164"/>
        <end position="392"/>
    </location>
</feature>
<feature type="domain" description="Type II secretion system protein GspE N-terminal" evidence="3">
    <location>
        <begin position="552"/>
        <end position="635"/>
    </location>
</feature>
<dbReference type="NCBIfam" id="NF011305">
    <property type="entry name" value="PRK14716.1-3"/>
    <property type="match status" value="1"/>
</dbReference>
<dbReference type="InterPro" id="IPR037257">
    <property type="entry name" value="T2SS_E_N_sf"/>
</dbReference>
<comment type="caution">
    <text evidence="5">The sequence shown here is derived from an EMBL/GenBank/DDBJ whole genome shotgun (WGS) entry which is preliminary data.</text>
</comment>
<dbReference type="EMBL" id="WJYN01000006">
    <property type="protein sequence ID" value="MRT00244.1"/>
    <property type="molecule type" value="Genomic_DNA"/>
</dbReference>
<sequence length="703" mass="78436">MSELPWELYLALLNTLTVATTLVILISTTDDFFLDAFYWVRELWLWPQRGRTPVTISAQSLREREEQWLAIMVPAWKEYDVIAKMVENTLATMEYTRFIIFAGAYRNDAETTTEVERMVRRYPGRVVRAAVTHDGPTCKADCLNTIIQTIIRHEAGHGIRFAGVIMHDCEDVIHPLELKYFNYFILDQDLVQLPVLSLERKWYEWVAGTYMDDFSETHQKDLVARQALTGTVPGAGVALCYSRRAIEAVMKVRGDSPFNTSTLTEDYDFSFRLRELGMREAFVHFPICENAEPAEDAEGKVRTRWRLGRRKGARPQLLATREYFPSTFRTAYRQRARWVLGIAFQGWLQMGWNGNLITRYMFFRDRKGVLTALFSILAYVLSLNYLALGALMFNGVITIPDGTFVVGSIWMQDLLAINAALLFNRLAQRVYFVGRLNGPLQGVLCLPRLVVNNFINFFSVCRAWKIFLIYCLTGKPIAWDKTQHTYLSNDALGRTRCKLGETLIKWEVLTQAQLDAALAIQSQTGRRLGQVLVEQGLVTPDTLADALAEQVDLPRVSLTNVVLGALADCLPRDLAVRHHVVPFSIGEDGSLNIAVSELPQGEVLEELARAAGRKVACFMACDHEMSAELAQMADPNRRATVVFGPSAHSAILAVESMTGAGPGVAAGTAPAPEACPIPPIPVPPDPPPGPDPRPNPSVAGGVA</sequence>